<feature type="transmembrane region" description="Helical" evidence="10">
    <location>
        <begin position="334"/>
        <end position="352"/>
    </location>
</feature>
<feature type="transmembrane region" description="Helical" evidence="10">
    <location>
        <begin position="172"/>
        <end position="193"/>
    </location>
</feature>
<dbReference type="InParanoid" id="A0A2J6SLC8"/>
<dbReference type="Gene3D" id="1.20.1420.30">
    <property type="entry name" value="NCX, central ion-binding region"/>
    <property type="match status" value="1"/>
</dbReference>
<dbReference type="PANTHER" id="PTHR31503:SF22">
    <property type="entry name" value="VACUOLAR CALCIUM ION TRANSPORTER"/>
    <property type="match status" value="1"/>
</dbReference>
<feature type="transmembrane region" description="Helical" evidence="10">
    <location>
        <begin position="113"/>
        <end position="132"/>
    </location>
</feature>
<reference evidence="12 13" key="1">
    <citation type="submission" date="2016-04" db="EMBL/GenBank/DDBJ databases">
        <title>A degradative enzymes factory behind the ericoid mycorrhizal symbiosis.</title>
        <authorList>
            <consortium name="DOE Joint Genome Institute"/>
            <person name="Martino E."/>
            <person name="Morin E."/>
            <person name="Grelet G."/>
            <person name="Kuo A."/>
            <person name="Kohler A."/>
            <person name="Daghino S."/>
            <person name="Barry K."/>
            <person name="Choi C."/>
            <person name="Cichocki N."/>
            <person name="Clum A."/>
            <person name="Copeland A."/>
            <person name="Hainaut M."/>
            <person name="Haridas S."/>
            <person name="Labutti K."/>
            <person name="Lindquist E."/>
            <person name="Lipzen A."/>
            <person name="Khouja H.-R."/>
            <person name="Murat C."/>
            <person name="Ohm R."/>
            <person name="Olson A."/>
            <person name="Spatafora J."/>
            <person name="Veneault-Fourrey C."/>
            <person name="Henrissat B."/>
            <person name="Grigoriev I."/>
            <person name="Martin F."/>
            <person name="Perotto S."/>
        </authorList>
    </citation>
    <scope>NUCLEOTIDE SEQUENCE [LARGE SCALE GENOMIC DNA]</scope>
    <source>
        <strain evidence="12 13">E</strain>
    </source>
</reference>
<evidence type="ECO:0000256" key="3">
    <source>
        <dbReference type="ARBA" id="ARBA00022448"/>
    </source>
</evidence>
<dbReference type="GeneID" id="36584191"/>
<comment type="similarity">
    <text evidence="2 10">Belongs to the Ca(2+):cation antiporter (CaCA) (TC 2.A.19) family.</text>
</comment>
<evidence type="ECO:0000256" key="2">
    <source>
        <dbReference type="ARBA" id="ARBA00008170"/>
    </source>
</evidence>
<dbReference type="OrthoDB" id="1699231at2759"/>
<keyword evidence="13" id="KW-1185">Reference proteome</keyword>
<evidence type="ECO:0000256" key="6">
    <source>
        <dbReference type="ARBA" id="ARBA00022837"/>
    </source>
</evidence>
<feature type="transmembrane region" description="Helical" evidence="10">
    <location>
        <begin position="400"/>
        <end position="421"/>
    </location>
</feature>
<feature type="transmembrane region" description="Helical" evidence="10">
    <location>
        <begin position="205"/>
        <end position="225"/>
    </location>
</feature>
<dbReference type="AlphaFoldDB" id="A0A2J6SLC8"/>
<sequence length="462" mass="51238">MPSRPSKIGGVSWALRALHGLWPWDIWIKRELSNHENAPLLPSSVGNVLQDQSDFRHDRWSQRLRKVVQGCARWPLRTFRKVQTFLIRNGTKLLIIFVPLGLLAGSLPSDPTLVLVLNFLGIMALAPLLAFATKKLSSNVCFTLGQLINAVLGNAMEMIICIAALRIGQVDIIQWSIVGSITSYILLVLRCCFGVSGMLQLEQTLNFTAASTMLSLMAVALASLILPATLYTVLQKSAADTADAILGLSRGVAIILLVLFCIYQYFQQKSPTNFFDVEQPEEQGELQSAKMMDLKYFVAMIAFIFLITILIGMMSVCADNLVGSIDSVLQRTRITQGFIGFVFLPMVGSTAAPSKAVITAYNNRLDRAIDVVITNVMQITLFVMPSVVLLGWAIDQPMQLEFGFLETLCFFLGVFVVSLLVHDRKINYLGGAVCIAIYFMIALTMYFYPDDQNVWPGDQNRD</sequence>
<dbReference type="EMBL" id="KZ613912">
    <property type="protein sequence ID" value="PMD51572.1"/>
    <property type="molecule type" value="Genomic_DNA"/>
</dbReference>
<dbReference type="Pfam" id="PF01699">
    <property type="entry name" value="Na_Ca_ex"/>
    <property type="match status" value="2"/>
</dbReference>
<feature type="transmembrane region" description="Helical" evidence="10">
    <location>
        <begin position="372"/>
        <end position="394"/>
    </location>
</feature>
<dbReference type="RefSeq" id="XP_024728476.1">
    <property type="nucleotide sequence ID" value="XM_024876112.1"/>
</dbReference>
<gene>
    <name evidence="12" type="ORF">K444DRAFT_545092</name>
</gene>
<feature type="transmembrane region" description="Helical" evidence="10">
    <location>
        <begin position="85"/>
        <end position="107"/>
    </location>
</feature>
<dbReference type="STRING" id="1095630.A0A2J6SLC8"/>
<proteinExistence type="inferred from homology"/>
<keyword evidence="10" id="KW-0050">Antiport</keyword>
<keyword evidence="7 10" id="KW-1133">Transmembrane helix</keyword>
<evidence type="ECO:0000256" key="5">
    <source>
        <dbReference type="ARBA" id="ARBA00022692"/>
    </source>
</evidence>
<evidence type="ECO:0000313" key="13">
    <source>
        <dbReference type="Proteomes" id="UP000235371"/>
    </source>
</evidence>
<dbReference type="GO" id="GO:0000329">
    <property type="term" value="C:fungal-type vacuole membrane"/>
    <property type="evidence" value="ECO:0007669"/>
    <property type="project" value="TreeGrafter"/>
</dbReference>
<keyword evidence="5 10" id="KW-0812">Transmembrane</keyword>
<feature type="domain" description="Sodium/calcium exchanger membrane region" evidence="11">
    <location>
        <begin position="112"/>
        <end position="267"/>
    </location>
</feature>
<dbReference type="GO" id="GO:0006874">
    <property type="term" value="P:intracellular calcium ion homeostasis"/>
    <property type="evidence" value="ECO:0007669"/>
    <property type="project" value="TreeGrafter"/>
</dbReference>
<dbReference type="NCBIfam" id="TIGR00378">
    <property type="entry name" value="cax"/>
    <property type="match status" value="1"/>
</dbReference>
<feature type="transmembrane region" description="Helical" evidence="10">
    <location>
        <begin position="428"/>
        <end position="448"/>
    </location>
</feature>
<evidence type="ECO:0000259" key="11">
    <source>
        <dbReference type="Pfam" id="PF01699"/>
    </source>
</evidence>
<feature type="domain" description="Sodium/calcium exchanger membrane region" evidence="11">
    <location>
        <begin position="304"/>
        <end position="446"/>
    </location>
</feature>
<accession>A0A2J6SLC8</accession>
<evidence type="ECO:0000256" key="9">
    <source>
        <dbReference type="ARBA" id="ARBA00023136"/>
    </source>
</evidence>
<keyword evidence="3 10" id="KW-0813">Transport</keyword>
<feature type="transmembrane region" description="Helical" evidence="10">
    <location>
        <begin position="296"/>
        <end position="314"/>
    </location>
</feature>
<evidence type="ECO:0000256" key="10">
    <source>
        <dbReference type="RuleBase" id="RU365028"/>
    </source>
</evidence>
<protein>
    <recommendedName>
        <fullName evidence="10">Vacuolar calcium ion transporter</fullName>
    </recommendedName>
</protein>
<dbReference type="InterPro" id="IPR004837">
    <property type="entry name" value="NaCa_Exmemb"/>
</dbReference>
<keyword evidence="4 10" id="KW-0109">Calcium transport</keyword>
<keyword evidence="10" id="KW-0926">Vacuole</keyword>
<dbReference type="PANTHER" id="PTHR31503">
    <property type="entry name" value="VACUOLAR CALCIUM ION TRANSPORTER"/>
    <property type="match status" value="1"/>
</dbReference>
<evidence type="ECO:0000256" key="1">
    <source>
        <dbReference type="ARBA" id="ARBA00004127"/>
    </source>
</evidence>
<keyword evidence="6 10" id="KW-0106">Calcium</keyword>
<dbReference type="InterPro" id="IPR044880">
    <property type="entry name" value="NCX_ion-bd_dom_sf"/>
</dbReference>
<dbReference type="GO" id="GO:0012505">
    <property type="term" value="C:endomembrane system"/>
    <property type="evidence" value="ECO:0007669"/>
    <property type="project" value="UniProtKB-SubCell"/>
</dbReference>
<dbReference type="Proteomes" id="UP000235371">
    <property type="component" value="Unassembled WGS sequence"/>
</dbReference>
<evidence type="ECO:0000256" key="8">
    <source>
        <dbReference type="ARBA" id="ARBA00023065"/>
    </source>
</evidence>
<evidence type="ECO:0000313" key="12">
    <source>
        <dbReference type="EMBL" id="PMD51572.1"/>
    </source>
</evidence>
<comment type="subcellular location">
    <subcellularLocation>
        <location evidence="1">Endomembrane system</location>
        <topology evidence="1">Multi-pass membrane protein</topology>
    </subcellularLocation>
    <subcellularLocation>
        <location evidence="10">Vacuole membrane</location>
    </subcellularLocation>
</comment>
<organism evidence="12 13">
    <name type="scientific">Hyaloscypha bicolor E</name>
    <dbReference type="NCBI Taxonomy" id="1095630"/>
    <lineage>
        <taxon>Eukaryota</taxon>
        <taxon>Fungi</taxon>
        <taxon>Dikarya</taxon>
        <taxon>Ascomycota</taxon>
        <taxon>Pezizomycotina</taxon>
        <taxon>Leotiomycetes</taxon>
        <taxon>Helotiales</taxon>
        <taxon>Hyaloscyphaceae</taxon>
        <taxon>Hyaloscypha</taxon>
        <taxon>Hyaloscypha bicolor</taxon>
    </lineage>
</organism>
<keyword evidence="8 10" id="KW-0406">Ion transport</keyword>
<name>A0A2J6SLC8_9HELO</name>
<dbReference type="GO" id="GO:0015369">
    <property type="term" value="F:calcium:proton antiporter activity"/>
    <property type="evidence" value="ECO:0007669"/>
    <property type="project" value="UniProtKB-UniRule"/>
</dbReference>
<feature type="transmembrane region" description="Helical" evidence="10">
    <location>
        <begin position="144"/>
        <end position="166"/>
    </location>
</feature>
<evidence type="ECO:0000256" key="7">
    <source>
        <dbReference type="ARBA" id="ARBA00022989"/>
    </source>
</evidence>
<dbReference type="InterPro" id="IPR004713">
    <property type="entry name" value="CaH_exchang"/>
</dbReference>
<evidence type="ECO:0000256" key="4">
    <source>
        <dbReference type="ARBA" id="ARBA00022568"/>
    </source>
</evidence>
<dbReference type="InterPro" id="IPR004798">
    <property type="entry name" value="CAX-like"/>
</dbReference>
<comment type="function">
    <text evidence="10">Has a role in promoting intracellular calcium ion sequestration via the exchange of calcium ions for hydrogen ions across the vacuolar membrane. Involved also in manganese ion homeostasis via its uptake into the vacuole.</text>
</comment>
<feature type="transmembrane region" description="Helical" evidence="10">
    <location>
        <begin position="245"/>
        <end position="266"/>
    </location>
</feature>
<keyword evidence="9 10" id="KW-0472">Membrane</keyword>